<dbReference type="Pfam" id="PF01132">
    <property type="entry name" value="EFP"/>
    <property type="match status" value="1"/>
</dbReference>
<evidence type="ECO:0000259" key="11">
    <source>
        <dbReference type="SMART" id="SM01185"/>
    </source>
</evidence>
<dbReference type="InterPro" id="IPR013185">
    <property type="entry name" value="Transl_elong_KOW-like"/>
</dbReference>
<dbReference type="PANTHER" id="PTHR30053:SF14">
    <property type="entry name" value="TRANSLATION ELONGATION FACTOR KOW-LIKE DOMAIN-CONTAINING PROTEIN"/>
    <property type="match status" value="1"/>
</dbReference>
<dbReference type="Proteomes" id="UP001595711">
    <property type="component" value="Unassembled WGS sequence"/>
</dbReference>
<evidence type="ECO:0000256" key="7">
    <source>
        <dbReference type="HAMAP-Rule" id="MF_00141"/>
    </source>
</evidence>
<dbReference type="InterPro" id="IPR013852">
    <property type="entry name" value="Transl_elong_P/YeiP_CS"/>
</dbReference>
<keyword evidence="5 7" id="KW-0251">Elongation factor</keyword>
<dbReference type="GO" id="GO:0003746">
    <property type="term" value="F:translation elongation factor activity"/>
    <property type="evidence" value="ECO:0007669"/>
    <property type="project" value="UniProtKB-KW"/>
</dbReference>
<accession>A0ABV7VFN6</accession>
<comment type="caution">
    <text evidence="12">The sequence shown here is derived from an EMBL/GenBank/DDBJ whole genome shotgun (WGS) entry which is preliminary data.</text>
</comment>
<dbReference type="Pfam" id="PF09285">
    <property type="entry name" value="Elong-fact-P_C"/>
    <property type="match status" value="1"/>
</dbReference>
<evidence type="ECO:0000259" key="10">
    <source>
        <dbReference type="SMART" id="SM00841"/>
    </source>
</evidence>
<comment type="pathway">
    <text evidence="2 7">Protein biosynthesis; polypeptide chain elongation.</text>
</comment>
<feature type="domain" description="Translation elongation factor P/YeiP central" evidence="11">
    <location>
        <begin position="69"/>
        <end position="123"/>
    </location>
</feature>
<keyword evidence="4 7" id="KW-0963">Cytoplasm</keyword>
<reference evidence="13" key="1">
    <citation type="journal article" date="2019" name="Int. J. Syst. Evol. Microbiol.">
        <title>The Global Catalogue of Microorganisms (GCM) 10K type strain sequencing project: providing services to taxonomists for standard genome sequencing and annotation.</title>
        <authorList>
            <consortium name="The Broad Institute Genomics Platform"/>
            <consortium name="The Broad Institute Genome Sequencing Center for Infectious Disease"/>
            <person name="Wu L."/>
            <person name="Ma J."/>
        </authorList>
    </citation>
    <scope>NUCLEOTIDE SEQUENCE [LARGE SCALE GENOMIC DNA]</scope>
    <source>
        <strain evidence="13">KCTC 42182</strain>
    </source>
</reference>
<dbReference type="InterPro" id="IPR014722">
    <property type="entry name" value="Rib_uL2_dom2"/>
</dbReference>
<dbReference type="InterPro" id="IPR012340">
    <property type="entry name" value="NA-bd_OB-fold"/>
</dbReference>
<name>A0ABV7VFN6_9PROT</name>
<dbReference type="EMBL" id="JBHRYJ010000002">
    <property type="protein sequence ID" value="MFC3676325.1"/>
    <property type="molecule type" value="Genomic_DNA"/>
</dbReference>
<dbReference type="InterPro" id="IPR011768">
    <property type="entry name" value="Transl_elongation_fac_P"/>
</dbReference>
<dbReference type="PIRSF" id="PIRSF005901">
    <property type="entry name" value="EF-P"/>
    <property type="match status" value="1"/>
</dbReference>
<dbReference type="Gene3D" id="2.40.50.140">
    <property type="entry name" value="Nucleic acid-binding proteins"/>
    <property type="match status" value="2"/>
</dbReference>
<evidence type="ECO:0000256" key="1">
    <source>
        <dbReference type="ARBA" id="ARBA00004496"/>
    </source>
</evidence>
<gene>
    <name evidence="7 12" type="primary">efp</name>
    <name evidence="12" type="ORF">ACFOOQ_12275</name>
</gene>
<dbReference type="NCBIfam" id="TIGR00038">
    <property type="entry name" value="efp"/>
    <property type="match status" value="1"/>
</dbReference>
<proteinExistence type="inferred from homology"/>
<comment type="function">
    <text evidence="7">Involved in peptide bond synthesis. Stimulates efficient translation and peptide-bond synthesis on native or reconstituted 70S ribosomes in vitro. Probably functions indirectly by altering the affinity of the ribosome for aminoacyl-tRNA, thus increasing their reactivity as acceptors for peptidyl transferase.</text>
</comment>
<dbReference type="CDD" id="cd05794">
    <property type="entry name" value="S1_EF-P_repeat_2"/>
    <property type="match status" value="1"/>
</dbReference>
<dbReference type="HAMAP" id="MF_00141">
    <property type="entry name" value="EF_P"/>
    <property type="match status" value="1"/>
</dbReference>
<evidence type="ECO:0000256" key="2">
    <source>
        <dbReference type="ARBA" id="ARBA00004815"/>
    </source>
</evidence>
<dbReference type="RefSeq" id="WP_379726727.1">
    <property type="nucleotide sequence ID" value="NZ_JBHRYJ010000002.1"/>
</dbReference>
<dbReference type="Gene3D" id="2.30.30.30">
    <property type="match status" value="1"/>
</dbReference>
<keyword evidence="6 7" id="KW-0648">Protein biosynthesis</keyword>
<organism evidence="12 13">
    <name type="scientific">Ferrovibrio xuzhouensis</name>
    <dbReference type="NCBI Taxonomy" id="1576914"/>
    <lineage>
        <taxon>Bacteria</taxon>
        <taxon>Pseudomonadati</taxon>
        <taxon>Pseudomonadota</taxon>
        <taxon>Alphaproteobacteria</taxon>
        <taxon>Rhodospirillales</taxon>
        <taxon>Rhodospirillaceae</taxon>
        <taxon>Ferrovibrio</taxon>
    </lineage>
</organism>
<feature type="domain" description="Elongation factor P C-terminal" evidence="10">
    <location>
        <begin position="131"/>
        <end position="187"/>
    </location>
</feature>
<evidence type="ECO:0000256" key="4">
    <source>
        <dbReference type="ARBA" id="ARBA00022490"/>
    </source>
</evidence>
<dbReference type="NCBIfam" id="NF001810">
    <property type="entry name" value="PRK00529.1"/>
    <property type="match status" value="1"/>
</dbReference>
<evidence type="ECO:0000256" key="3">
    <source>
        <dbReference type="ARBA" id="ARBA00009479"/>
    </source>
</evidence>
<dbReference type="SUPFAM" id="SSF50249">
    <property type="entry name" value="Nucleic acid-binding proteins"/>
    <property type="match status" value="2"/>
</dbReference>
<dbReference type="PROSITE" id="PS01275">
    <property type="entry name" value="EFP"/>
    <property type="match status" value="1"/>
</dbReference>
<dbReference type="Pfam" id="PF08207">
    <property type="entry name" value="EFP_N"/>
    <property type="match status" value="1"/>
</dbReference>
<dbReference type="InterPro" id="IPR001059">
    <property type="entry name" value="Transl_elong_P/YeiP_cen"/>
</dbReference>
<dbReference type="SMART" id="SM00841">
    <property type="entry name" value="Elong-fact-P_C"/>
    <property type="match status" value="1"/>
</dbReference>
<dbReference type="SUPFAM" id="SSF50104">
    <property type="entry name" value="Translation proteins SH3-like domain"/>
    <property type="match status" value="1"/>
</dbReference>
<dbReference type="InterPro" id="IPR020599">
    <property type="entry name" value="Transl_elong_fac_P/YeiP"/>
</dbReference>
<dbReference type="PANTHER" id="PTHR30053">
    <property type="entry name" value="ELONGATION FACTOR P"/>
    <property type="match status" value="1"/>
</dbReference>
<evidence type="ECO:0000256" key="8">
    <source>
        <dbReference type="NCBIfam" id="TIGR00038"/>
    </source>
</evidence>
<evidence type="ECO:0000313" key="13">
    <source>
        <dbReference type="Proteomes" id="UP001595711"/>
    </source>
</evidence>
<evidence type="ECO:0000313" key="12">
    <source>
        <dbReference type="EMBL" id="MFC3676325.1"/>
    </source>
</evidence>
<evidence type="ECO:0000256" key="5">
    <source>
        <dbReference type="ARBA" id="ARBA00022768"/>
    </source>
</evidence>
<dbReference type="InterPro" id="IPR015365">
    <property type="entry name" value="Elong-fact-P_C"/>
</dbReference>
<sequence>MAKVNANQLRKGNVVEINGKLLAVIAAQNIQPGKGTPVMQLELRDLSSGLKTTERYRTTESVERVFIEDREFTYLYTEGDLITFMDVENYEQLSVPAEVVGDQAVWLQDGMKVDIALYEGKAVSVTLPQTVTLEITETEPTVKGQTASSSYKPAIVTNGQRVMVPPHVSAGVRIIINIAEGGVYLERAKD</sequence>
<dbReference type="InterPro" id="IPR008991">
    <property type="entry name" value="Translation_prot_SH3-like_sf"/>
</dbReference>
<keyword evidence="13" id="KW-1185">Reference proteome</keyword>
<dbReference type="CDD" id="cd04470">
    <property type="entry name" value="S1_EF-P_repeat_1"/>
    <property type="match status" value="1"/>
</dbReference>
<comment type="similarity">
    <text evidence="3 7 9">Belongs to the elongation factor P family.</text>
</comment>
<evidence type="ECO:0000256" key="9">
    <source>
        <dbReference type="RuleBase" id="RU004389"/>
    </source>
</evidence>
<comment type="subcellular location">
    <subcellularLocation>
        <location evidence="1 7">Cytoplasm</location>
    </subcellularLocation>
</comment>
<protein>
    <recommendedName>
        <fullName evidence="7 8">Elongation factor P</fullName>
        <shortName evidence="7">EF-P</shortName>
    </recommendedName>
</protein>
<dbReference type="SMART" id="SM01185">
    <property type="entry name" value="EFP"/>
    <property type="match status" value="1"/>
</dbReference>
<evidence type="ECO:0000256" key="6">
    <source>
        <dbReference type="ARBA" id="ARBA00022917"/>
    </source>
</evidence>